<name>A0AAV4MQ80_9ARAC</name>
<keyword evidence="2" id="KW-0472">Membrane</keyword>
<keyword evidence="2" id="KW-1133">Transmembrane helix</keyword>
<proteinExistence type="predicted"/>
<dbReference type="Proteomes" id="UP001054837">
    <property type="component" value="Unassembled WGS sequence"/>
</dbReference>
<dbReference type="EMBL" id="BPLQ01000710">
    <property type="protein sequence ID" value="GIX74166.1"/>
    <property type="molecule type" value="Genomic_DNA"/>
</dbReference>
<accession>A0AAV4MQ80</accession>
<gene>
    <name evidence="3" type="ORF">CDAR_60011</name>
</gene>
<reference evidence="3 4" key="1">
    <citation type="submission" date="2021-06" db="EMBL/GenBank/DDBJ databases">
        <title>Caerostris darwini draft genome.</title>
        <authorList>
            <person name="Kono N."/>
            <person name="Arakawa K."/>
        </authorList>
    </citation>
    <scope>NUCLEOTIDE SEQUENCE [LARGE SCALE GENOMIC DNA]</scope>
</reference>
<comment type="caution">
    <text evidence="3">The sequence shown here is derived from an EMBL/GenBank/DDBJ whole genome shotgun (WGS) entry which is preliminary data.</text>
</comment>
<organism evidence="3 4">
    <name type="scientific">Caerostris darwini</name>
    <dbReference type="NCBI Taxonomy" id="1538125"/>
    <lineage>
        <taxon>Eukaryota</taxon>
        <taxon>Metazoa</taxon>
        <taxon>Ecdysozoa</taxon>
        <taxon>Arthropoda</taxon>
        <taxon>Chelicerata</taxon>
        <taxon>Arachnida</taxon>
        <taxon>Araneae</taxon>
        <taxon>Araneomorphae</taxon>
        <taxon>Entelegynae</taxon>
        <taxon>Araneoidea</taxon>
        <taxon>Araneidae</taxon>
        <taxon>Caerostris</taxon>
    </lineage>
</organism>
<feature type="transmembrane region" description="Helical" evidence="2">
    <location>
        <begin position="32"/>
        <end position="52"/>
    </location>
</feature>
<evidence type="ECO:0000313" key="4">
    <source>
        <dbReference type="Proteomes" id="UP001054837"/>
    </source>
</evidence>
<keyword evidence="2" id="KW-0812">Transmembrane</keyword>
<feature type="coiled-coil region" evidence="1">
    <location>
        <begin position="113"/>
        <end position="149"/>
    </location>
</feature>
<protein>
    <submittedName>
        <fullName evidence="3">Uncharacterized protein</fullName>
    </submittedName>
</protein>
<keyword evidence="1" id="KW-0175">Coiled coil</keyword>
<dbReference type="AlphaFoldDB" id="A0AAV4MQ80"/>
<evidence type="ECO:0000256" key="1">
    <source>
        <dbReference type="SAM" id="Coils"/>
    </source>
</evidence>
<evidence type="ECO:0000256" key="2">
    <source>
        <dbReference type="SAM" id="Phobius"/>
    </source>
</evidence>
<evidence type="ECO:0000313" key="3">
    <source>
        <dbReference type="EMBL" id="GIX74166.1"/>
    </source>
</evidence>
<keyword evidence="4" id="KW-1185">Reference proteome</keyword>
<sequence>MVRRARDSIRILWILNSILDSMIQLKQSMLRFFFFILVSLRTINLAVCINNLKKDELIKLAFELGLTVEGDKKMTETRNLIQESEVFKTETNLVNSIIESVKESVEAEKRERSQRLEINKMKAIQNLEAEQLKLRQLEKETGLENLRKERLTSKLNL</sequence>